<dbReference type="AlphaFoldDB" id="A0A9P6B032"/>
<organism evidence="2 3">
    <name type="scientific">Hydnum rufescens UP504</name>
    <dbReference type="NCBI Taxonomy" id="1448309"/>
    <lineage>
        <taxon>Eukaryota</taxon>
        <taxon>Fungi</taxon>
        <taxon>Dikarya</taxon>
        <taxon>Basidiomycota</taxon>
        <taxon>Agaricomycotina</taxon>
        <taxon>Agaricomycetes</taxon>
        <taxon>Cantharellales</taxon>
        <taxon>Hydnaceae</taxon>
        <taxon>Hydnum</taxon>
    </lineage>
</organism>
<dbReference type="InterPro" id="IPR019357">
    <property type="entry name" value="SCOC"/>
</dbReference>
<sequence length="126" mass="13927">MSNNPFGDEELDSAWGIGLSRVSEIDVVTEALKKEAVLKDIYAAQADLRILLERVEKAQSEVDKLTSGNRMLQTYIDNLTKTNGPRITSLACIDFDCIDLYGSACLFERGFPQNSFQFGNAAVQNS</sequence>
<comment type="caution">
    <text evidence="2">The sequence shown here is derived from an EMBL/GenBank/DDBJ whole genome shotgun (WGS) entry which is preliminary data.</text>
</comment>
<accession>A0A9P6B032</accession>
<keyword evidence="1" id="KW-0175">Coiled coil</keyword>
<feature type="coiled-coil region" evidence="1">
    <location>
        <begin position="41"/>
        <end position="68"/>
    </location>
</feature>
<name>A0A9P6B032_9AGAM</name>
<evidence type="ECO:0000313" key="2">
    <source>
        <dbReference type="EMBL" id="KAF9515201.1"/>
    </source>
</evidence>
<dbReference type="Gene3D" id="1.20.5.170">
    <property type="match status" value="1"/>
</dbReference>
<keyword evidence="3" id="KW-1185">Reference proteome</keyword>
<dbReference type="EMBL" id="MU128952">
    <property type="protein sequence ID" value="KAF9515201.1"/>
    <property type="molecule type" value="Genomic_DNA"/>
</dbReference>
<dbReference type="Proteomes" id="UP000886523">
    <property type="component" value="Unassembled WGS sequence"/>
</dbReference>
<protein>
    <submittedName>
        <fullName evidence="2">Uncharacterized protein</fullName>
    </submittedName>
</protein>
<gene>
    <name evidence="2" type="ORF">BS47DRAFT_1294198</name>
</gene>
<reference evidence="2" key="1">
    <citation type="journal article" date="2020" name="Nat. Commun.">
        <title>Large-scale genome sequencing of mycorrhizal fungi provides insights into the early evolution of symbiotic traits.</title>
        <authorList>
            <person name="Miyauchi S."/>
            <person name="Kiss E."/>
            <person name="Kuo A."/>
            <person name="Drula E."/>
            <person name="Kohler A."/>
            <person name="Sanchez-Garcia M."/>
            <person name="Morin E."/>
            <person name="Andreopoulos B."/>
            <person name="Barry K.W."/>
            <person name="Bonito G."/>
            <person name="Buee M."/>
            <person name="Carver A."/>
            <person name="Chen C."/>
            <person name="Cichocki N."/>
            <person name="Clum A."/>
            <person name="Culley D."/>
            <person name="Crous P.W."/>
            <person name="Fauchery L."/>
            <person name="Girlanda M."/>
            <person name="Hayes R.D."/>
            <person name="Keri Z."/>
            <person name="LaButti K."/>
            <person name="Lipzen A."/>
            <person name="Lombard V."/>
            <person name="Magnuson J."/>
            <person name="Maillard F."/>
            <person name="Murat C."/>
            <person name="Nolan M."/>
            <person name="Ohm R.A."/>
            <person name="Pangilinan J."/>
            <person name="Pereira M.F."/>
            <person name="Perotto S."/>
            <person name="Peter M."/>
            <person name="Pfister S."/>
            <person name="Riley R."/>
            <person name="Sitrit Y."/>
            <person name="Stielow J.B."/>
            <person name="Szollosi G."/>
            <person name="Zifcakova L."/>
            <person name="Stursova M."/>
            <person name="Spatafora J.W."/>
            <person name="Tedersoo L."/>
            <person name="Vaario L.M."/>
            <person name="Yamada A."/>
            <person name="Yan M."/>
            <person name="Wang P."/>
            <person name="Xu J."/>
            <person name="Bruns T."/>
            <person name="Baldrian P."/>
            <person name="Vilgalys R."/>
            <person name="Dunand C."/>
            <person name="Henrissat B."/>
            <person name="Grigoriev I.V."/>
            <person name="Hibbett D."/>
            <person name="Nagy L.G."/>
            <person name="Martin F.M."/>
        </authorList>
    </citation>
    <scope>NUCLEOTIDE SEQUENCE</scope>
    <source>
        <strain evidence="2">UP504</strain>
    </source>
</reference>
<proteinExistence type="predicted"/>
<evidence type="ECO:0000256" key="1">
    <source>
        <dbReference type="SAM" id="Coils"/>
    </source>
</evidence>
<dbReference type="Pfam" id="PF10224">
    <property type="entry name" value="DUF2205"/>
    <property type="match status" value="1"/>
</dbReference>
<dbReference type="OrthoDB" id="2163284at2759"/>
<evidence type="ECO:0000313" key="3">
    <source>
        <dbReference type="Proteomes" id="UP000886523"/>
    </source>
</evidence>